<proteinExistence type="predicted"/>
<organism evidence="1 2">
    <name type="scientific">Halomonas chromatireducens</name>
    <dbReference type="NCBI Taxonomy" id="507626"/>
    <lineage>
        <taxon>Bacteria</taxon>
        <taxon>Pseudomonadati</taxon>
        <taxon>Pseudomonadota</taxon>
        <taxon>Gammaproteobacteria</taxon>
        <taxon>Oceanospirillales</taxon>
        <taxon>Halomonadaceae</taxon>
        <taxon>Halomonas</taxon>
    </lineage>
</organism>
<dbReference type="Pfam" id="PF05015">
    <property type="entry name" value="HigB-like_toxin"/>
    <property type="match status" value="1"/>
</dbReference>
<evidence type="ECO:0000313" key="1">
    <source>
        <dbReference type="EMBL" id="AMD02476.1"/>
    </source>
</evidence>
<evidence type="ECO:0000313" key="2">
    <source>
        <dbReference type="Proteomes" id="UP000063387"/>
    </source>
</evidence>
<sequence length="93" mass="10863">MIESFACKRTQRLFEGAGCSNSFRAFRRQAERKLQLLDSATTLDFLRSPPGNRLEALRGDRQGQYSIRINDQWRICFRFENGAAFDVEIVDYH</sequence>
<dbReference type="Proteomes" id="UP000063387">
    <property type="component" value="Chromosome"/>
</dbReference>
<dbReference type="AlphaFoldDB" id="A0A0X8HH20"/>
<dbReference type="SUPFAM" id="SSF143011">
    <property type="entry name" value="RelE-like"/>
    <property type="match status" value="1"/>
</dbReference>
<dbReference type="PATRIC" id="fig|507626.3.peg.3434"/>
<dbReference type="PANTHER" id="PTHR40266">
    <property type="entry name" value="TOXIN HIGB-1"/>
    <property type="match status" value="1"/>
</dbReference>
<dbReference type="InterPro" id="IPR007711">
    <property type="entry name" value="HigB-1"/>
</dbReference>
<dbReference type="STRING" id="507626.LOKO_03435"/>
<dbReference type="PANTHER" id="PTHR40266:SF2">
    <property type="entry name" value="TOXIN HIGB-1"/>
    <property type="match status" value="1"/>
</dbReference>
<keyword evidence="2" id="KW-1185">Reference proteome</keyword>
<accession>A0A0X8HH20</accession>
<dbReference type="KEGG" id="hco:LOKO_03435"/>
<dbReference type="OrthoDB" id="9801102at2"/>
<dbReference type="InterPro" id="IPR035093">
    <property type="entry name" value="RelE/ParE_toxin_dom_sf"/>
</dbReference>
<reference evidence="1 2" key="2">
    <citation type="submission" date="2016-02" db="EMBL/GenBank/DDBJ databases">
        <authorList>
            <person name="Wen L."/>
            <person name="He K."/>
            <person name="Yang H."/>
        </authorList>
    </citation>
    <scope>NUCLEOTIDE SEQUENCE [LARGE SCALE GENOMIC DNA]</scope>
    <source>
        <strain evidence="1 2">AGD 8-3</strain>
    </source>
</reference>
<reference evidence="1 2" key="1">
    <citation type="journal article" date="2016" name="Genome Announc.">
        <title>Draft Genome Sequence of 'Halomonas chromatireducens' Strain AGD 8-3, a Haloalkaliphilic Chromate- and Selenite-Reducing Gammaproteobacterium.</title>
        <authorList>
            <person name="Sharko F.S."/>
            <person name="Shapovalova A.A."/>
            <person name="Tsygankova S.V."/>
            <person name="Komova A.V."/>
            <person name="Boulygina E.S."/>
            <person name="Teslyuk A.B."/>
            <person name="Gotovtsev P.M."/>
            <person name="Namsaraev Z.B."/>
            <person name="Khijniak T.V."/>
            <person name="Nedoluzhko A.V."/>
            <person name="Vasilov R.G."/>
        </authorList>
    </citation>
    <scope>NUCLEOTIDE SEQUENCE [LARGE SCALE GENOMIC DNA]</scope>
    <source>
        <strain evidence="1 2">AGD 8-3</strain>
    </source>
</reference>
<protein>
    <submittedName>
        <fullName evidence="1">Toxin HigB-1</fullName>
    </submittedName>
</protein>
<name>A0A0X8HH20_9GAMM</name>
<dbReference type="EMBL" id="CP014226">
    <property type="protein sequence ID" value="AMD02476.1"/>
    <property type="molecule type" value="Genomic_DNA"/>
</dbReference>
<gene>
    <name evidence="1" type="primary">higB-1_1</name>
    <name evidence="1" type="ORF">LOKO_03435</name>
</gene>
<dbReference type="RefSeq" id="WP_066451866.1">
    <property type="nucleotide sequence ID" value="NZ_CP014226.1"/>
</dbReference>
<dbReference type="Gene3D" id="3.30.2310.20">
    <property type="entry name" value="RelE-like"/>
    <property type="match status" value="1"/>
</dbReference>